<dbReference type="Proteomes" id="UP000595841">
    <property type="component" value="Chromosome"/>
</dbReference>
<dbReference type="KEGG" id="pson:JI735_26245"/>
<protein>
    <submittedName>
        <fullName evidence="2">FixH family protein</fullName>
    </submittedName>
</protein>
<reference evidence="2 3" key="1">
    <citation type="submission" date="2021-01" db="EMBL/GenBank/DDBJ databases">
        <title>Whole genome sequence of Paenibacillus sonchi LMG 24727 for comparative genomics.</title>
        <authorList>
            <person name="Lee G."/>
            <person name="Kim M.-J."/>
            <person name="Lim K."/>
            <person name="Shin J.-H."/>
        </authorList>
    </citation>
    <scope>NUCLEOTIDE SEQUENCE [LARGE SCALE GENOMIC DNA]</scope>
    <source>
        <strain evidence="2 3">LMG 24727</strain>
    </source>
</reference>
<evidence type="ECO:0000313" key="2">
    <source>
        <dbReference type="EMBL" id="QQZ60024.1"/>
    </source>
</evidence>
<evidence type="ECO:0000313" key="3">
    <source>
        <dbReference type="Proteomes" id="UP000595841"/>
    </source>
</evidence>
<dbReference type="AlphaFoldDB" id="A0A974SC55"/>
<accession>A0A974SC55</accession>
<keyword evidence="3" id="KW-1185">Reference proteome</keyword>
<dbReference type="EMBL" id="CP068595">
    <property type="protein sequence ID" value="QQZ60024.1"/>
    <property type="molecule type" value="Genomic_DNA"/>
</dbReference>
<sequence length="176" mass="18949">MSLFTDNSNIMCIIDENASQDVSIIMKSTNYLGGLQMLNPRKLTALLSLIIAATLSGCSGGNGDMNHMHAESNISMEPIKVELSWSPQQVAAGQKVVFEALVTQNGQPVDDAKEVLFEIVSNNNTESKLEFTGESAGNGIYKAEGTMEAEGEFTVTSHVTARTQHSMPSKKLVVQP</sequence>
<feature type="domain" description="YtkA-like" evidence="1">
    <location>
        <begin position="77"/>
        <end position="158"/>
    </location>
</feature>
<organism evidence="2 3">
    <name type="scientific">Paenibacillus sonchi</name>
    <dbReference type="NCBI Taxonomy" id="373687"/>
    <lineage>
        <taxon>Bacteria</taxon>
        <taxon>Bacillati</taxon>
        <taxon>Bacillota</taxon>
        <taxon>Bacilli</taxon>
        <taxon>Bacillales</taxon>
        <taxon>Paenibacillaceae</taxon>
        <taxon>Paenibacillus</taxon>
        <taxon>Paenibacillus sonchi group</taxon>
    </lineage>
</organism>
<name>A0A974SC55_9BACL</name>
<dbReference type="Pfam" id="PF13115">
    <property type="entry name" value="YtkA"/>
    <property type="match status" value="1"/>
</dbReference>
<evidence type="ECO:0000259" key="1">
    <source>
        <dbReference type="Pfam" id="PF13115"/>
    </source>
</evidence>
<dbReference type="InterPro" id="IPR032693">
    <property type="entry name" value="YtkA-like_dom"/>
</dbReference>
<proteinExistence type="predicted"/>
<gene>
    <name evidence="2" type="ORF">JI735_26245</name>
</gene>
<dbReference type="Gene3D" id="2.60.40.10">
    <property type="entry name" value="Immunoglobulins"/>
    <property type="match status" value="1"/>
</dbReference>
<dbReference type="InterPro" id="IPR013783">
    <property type="entry name" value="Ig-like_fold"/>
</dbReference>